<dbReference type="Gene3D" id="2.130.10.10">
    <property type="entry name" value="YVTN repeat-like/Quinoprotein amine dehydrogenase"/>
    <property type="match status" value="1"/>
</dbReference>
<dbReference type="InterPro" id="IPR051859">
    <property type="entry name" value="DCAF"/>
</dbReference>
<dbReference type="PROSITE" id="PS50294">
    <property type="entry name" value="WD_REPEATS_REGION"/>
    <property type="match status" value="2"/>
</dbReference>
<dbReference type="VEuPathDB" id="FungiDB:PLEOSDRAFT_1063131"/>
<name>A0A067NW28_PLEO1</name>
<feature type="compositionally biased region" description="Basic residues" evidence="2">
    <location>
        <begin position="1"/>
        <end position="10"/>
    </location>
</feature>
<feature type="repeat" description="WD" evidence="1">
    <location>
        <begin position="246"/>
        <end position="280"/>
    </location>
</feature>
<proteinExistence type="predicted"/>
<evidence type="ECO:0000256" key="2">
    <source>
        <dbReference type="SAM" id="MobiDB-lite"/>
    </source>
</evidence>
<evidence type="ECO:0000256" key="1">
    <source>
        <dbReference type="PROSITE-ProRule" id="PRU00221"/>
    </source>
</evidence>
<accession>A0A067NW28</accession>
<dbReference type="SUPFAM" id="SSF50978">
    <property type="entry name" value="WD40 repeat-like"/>
    <property type="match status" value="1"/>
</dbReference>
<keyword evidence="1" id="KW-0853">WD repeat</keyword>
<dbReference type="AlphaFoldDB" id="A0A067NW28"/>
<dbReference type="PROSITE" id="PS50082">
    <property type="entry name" value="WD_REPEATS_2"/>
    <property type="match status" value="2"/>
</dbReference>
<feature type="compositionally biased region" description="Acidic residues" evidence="2">
    <location>
        <begin position="14"/>
        <end position="33"/>
    </location>
</feature>
<feature type="repeat" description="WD" evidence="1">
    <location>
        <begin position="294"/>
        <end position="335"/>
    </location>
</feature>
<feature type="region of interest" description="Disordered" evidence="2">
    <location>
        <begin position="1"/>
        <end position="50"/>
    </location>
</feature>
<evidence type="ECO:0000313" key="3">
    <source>
        <dbReference type="EMBL" id="KDQ31220.1"/>
    </source>
</evidence>
<dbReference type="EMBL" id="KL198006">
    <property type="protein sequence ID" value="KDQ31220.1"/>
    <property type="molecule type" value="Genomic_DNA"/>
</dbReference>
<dbReference type="Proteomes" id="UP000027073">
    <property type="component" value="Unassembled WGS sequence"/>
</dbReference>
<dbReference type="InterPro" id="IPR001680">
    <property type="entry name" value="WD40_rpt"/>
</dbReference>
<dbReference type="InterPro" id="IPR015943">
    <property type="entry name" value="WD40/YVTN_repeat-like_dom_sf"/>
</dbReference>
<dbReference type="HOGENOM" id="CLU_851422_0_0_1"/>
<dbReference type="GO" id="GO:0080008">
    <property type="term" value="C:Cul4-RING E3 ubiquitin ligase complex"/>
    <property type="evidence" value="ECO:0007669"/>
    <property type="project" value="TreeGrafter"/>
</dbReference>
<gene>
    <name evidence="3" type="ORF">PLEOSDRAFT_1063131</name>
</gene>
<dbReference type="InParanoid" id="A0A067NW28"/>
<dbReference type="Pfam" id="PF00400">
    <property type="entry name" value="WD40"/>
    <property type="match status" value="4"/>
</dbReference>
<dbReference type="STRING" id="1137138.A0A067NW28"/>
<dbReference type="GO" id="GO:0043161">
    <property type="term" value="P:proteasome-mediated ubiquitin-dependent protein catabolic process"/>
    <property type="evidence" value="ECO:0007669"/>
    <property type="project" value="TreeGrafter"/>
</dbReference>
<reference evidence="4" key="1">
    <citation type="journal article" date="2014" name="Proc. Natl. Acad. Sci. U.S.A.">
        <title>Extensive sampling of basidiomycete genomes demonstrates inadequacy of the white-rot/brown-rot paradigm for wood decay fungi.</title>
        <authorList>
            <person name="Riley R."/>
            <person name="Salamov A.A."/>
            <person name="Brown D.W."/>
            <person name="Nagy L.G."/>
            <person name="Floudas D."/>
            <person name="Held B.W."/>
            <person name="Levasseur A."/>
            <person name="Lombard V."/>
            <person name="Morin E."/>
            <person name="Otillar R."/>
            <person name="Lindquist E.A."/>
            <person name="Sun H."/>
            <person name="LaButti K.M."/>
            <person name="Schmutz J."/>
            <person name="Jabbour D."/>
            <person name="Luo H."/>
            <person name="Baker S.E."/>
            <person name="Pisabarro A.G."/>
            <person name="Walton J.D."/>
            <person name="Blanchette R.A."/>
            <person name="Henrissat B."/>
            <person name="Martin F."/>
            <person name="Cullen D."/>
            <person name="Hibbett D.S."/>
            <person name="Grigoriev I.V."/>
        </authorList>
    </citation>
    <scope>NUCLEOTIDE SEQUENCE [LARGE SCALE GENOMIC DNA]</scope>
    <source>
        <strain evidence="4">PC15</strain>
    </source>
</reference>
<dbReference type="InterPro" id="IPR036322">
    <property type="entry name" value="WD40_repeat_dom_sf"/>
</dbReference>
<sequence>MLRGSGRVRYHMFDDDDDDEDDVDDEDYEDEDEFGSRRRASHQWYPPHEEPQEAGEHLLMGGDFGPIANKIASRRTLNKNIAQQIRNRHFNSRPLHSRETFSRDLVPNSTGTVVATFDANVYTAQFSEDSSFFYTCAQDFKLHVFDTTAMPNNIGGGLPARSADPGLQTTLRVKKSVQGHPGRWTITDANLSPDNERPGRRDTYYSDDHFGIWSCRFSADGNEVIAGGNGYIFVYDLLANRRTVKIYAHDDDVNSCCWADTASGNVLVSASDDTYLKVWDRRSLGSSQKPSGVLVGHTEGITYVSAKGDGRYVISNGKDQALRLWDLRKMRTSEEFDRIGRNEFSAPQFDYRFVDYALIERTSSHPETSGIPIIPSLGGRHIPRTVV</sequence>
<evidence type="ECO:0000313" key="4">
    <source>
        <dbReference type="Proteomes" id="UP000027073"/>
    </source>
</evidence>
<dbReference type="PANTHER" id="PTHR19847:SF7">
    <property type="entry name" value="DDB1- AND CUL4-ASSOCIATED FACTOR 11"/>
    <property type="match status" value="1"/>
</dbReference>
<dbReference type="PANTHER" id="PTHR19847">
    <property type="entry name" value="DDB1- AND CUL4-ASSOCIATED FACTOR 11"/>
    <property type="match status" value="1"/>
</dbReference>
<organism evidence="3 4">
    <name type="scientific">Pleurotus ostreatus (strain PC15)</name>
    <name type="common">Oyster mushroom</name>
    <dbReference type="NCBI Taxonomy" id="1137138"/>
    <lineage>
        <taxon>Eukaryota</taxon>
        <taxon>Fungi</taxon>
        <taxon>Dikarya</taxon>
        <taxon>Basidiomycota</taxon>
        <taxon>Agaricomycotina</taxon>
        <taxon>Agaricomycetes</taxon>
        <taxon>Agaricomycetidae</taxon>
        <taxon>Agaricales</taxon>
        <taxon>Pleurotineae</taxon>
        <taxon>Pleurotaceae</taxon>
        <taxon>Pleurotus</taxon>
    </lineage>
</organism>
<dbReference type="SMART" id="SM00320">
    <property type="entry name" value="WD40"/>
    <property type="match status" value="4"/>
</dbReference>
<protein>
    <submittedName>
        <fullName evidence="3">Uncharacterized protein</fullName>
    </submittedName>
</protein>
<dbReference type="OrthoDB" id="63070at2759"/>